<dbReference type="SUPFAM" id="SSF49899">
    <property type="entry name" value="Concanavalin A-like lectins/glucanases"/>
    <property type="match status" value="1"/>
</dbReference>
<keyword evidence="2" id="KW-0472">Membrane</keyword>
<feature type="region of interest" description="Disordered" evidence="1">
    <location>
        <begin position="406"/>
        <end position="429"/>
    </location>
</feature>
<dbReference type="AlphaFoldDB" id="F0SMR1"/>
<reference evidence="4" key="1">
    <citation type="submission" date="2011-02" db="EMBL/GenBank/DDBJ databases">
        <title>The complete genome of Planctomyces brasiliensis DSM 5305.</title>
        <authorList>
            <person name="Lucas S."/>
            <person name="Copeland A."/>
            <person name="Lapidus A."/>
            <person name="Bruce D."/>
            <person name="Goodwin L."/>
            <person name="Pitluck S."/>
            <person name="Kyrpides N."/>
            <person name="Mavromatis K."/>
            <person name="Pagani I."/>
            <person name="Ivanova N."/>
            <person name="Ovchinnikova G."/>
            <person name="Lu M."/>
            <person name="Detter J.C."/>
            <person name="Han C."/>
            <person name="Land M."/>
            <person name="Hauser L."/>
            <person name="Markowitz V."/>
            <person name="Cheng J.-F."/>
            <person name="Hugenholtz P."/>
            <person name="Woyke T."/>
            <person name="Wu D."/>
            <person name="Tindall B."/>
            <person name="Pomrenke H.G."/>
            <person name="Brambilla E."/>
            <person name="Klenk H.-P."/>
            <person name="Eisen J.A."/>
        </authorList>
    </citation>
    <scope>NUCLEOTIDE SEQUENCE [LARGE SCALE GENOMIC DNA]</scope>
    <source>
        <strain evidence="4">ATCC 49424 / DSM 5305 / JCM 21570 / NBRC 103401 / IFAM 1448</strain>
    </source>
</reference>
<keyword evidence="2" id="KW-0812">Transmembrane</keyword>
<proteinExistence type="predicted"/>
<dbReference type="Proteomes" id="UP000006860">
    <property type="component" value="Chromosome"/>
</dbReference>
<dbReference type="RefSeq" id="WP_013627612.1">
    <property type="nucleotide sequence ID" value="NC_015174.1"/>
</dbReference>
<feature type="transmembrane region" description="Helical" evidence="2">
    <location>
        <begin position="123"/>
        <end position="146"/>
    </location>
</feature>
<dbReference type="KEGG" id="pbs:Plabr_1268"/>
<evidence type="ECO:0008006" key="5">
    <source>
        <dbReference type="Google" id="ProtNLM"/>
    </source>
</evidence>
<keyword evidence="2" id="KW-1133">Transmembrane helix</keyword>
<evidence type="ECO:0000256" key="1">
    <source>
        <dbReference type="SAM" id="MobiDB-lite"/>
    </source>
</evidence>
<evidence type="ECO:0000313" key="4">
    <source>
        <dbReference type="Proteomes" id="UP000006860"/>
    </source>
</evidence>
<evidence type="ECO:0000313" key="3">
    <source>
        <dbReference type="EMBL" id="ADY58880.1"/>
    </source>
</evidence>
<sequence>MPTDSLLRTVTKHAARYDYEQAIYILQSIPPEKRGHVLEDRLRDLQERVALIQQLHEEIETAQKDGQEQTVVSATRRLMQIKPNDPMIRQVLQTYGSLDDQGKYQLPVPSQPAAVAGEDPPRMIVWAIATGIVAFLGAYGFIGWMLKAPRQALQVRVPAAMANDDLRLEIDGRSFQPGDGRNVTELDPGEYEYHATRNGETVKRGLLVVDKEPTAPLELDLDTEPWALRFDGVRSYLTIPRLSFDLSNPFTFECWCTPADNDPGMILDTEGDFGFAVGINAEGNWEVRYPTSVGYEAETVGLCEPGIRVHLACVADRERILVYINGEVLGTAETGPRQATTMEGYLIGTDHPQDGPFYEGTLEGVRLSSTSRYPSSFEPEADLKADEATLLLFRNTEHRRDLIVDHSGNSHHARQSGTEWEPTRADANL</sequence>
<dbReference type="HOGENOM" id="CLU_639174_0_0_0"/>
<dbReference type="InterPro" id="IPR013320">
    <property type="entry name" value="ConA-like_dom_sf"/>
</dbReference>
<dbReference type="OrthoDB" id="135806at2"/>
<dbReference type="Gene3D" id="2.60.120.200">
    <property type="match status" value="1"/>
</dbReference>
<dbReference type="EMBL" id="CP002546">
    <property type="protein sequence ID" value="ADY58880.1"/>
    <property type="molecule type" value="Genomic_DNA"/>
</dbReference>
<protein>
    <recommendedName>
        <fullName evidence="5">LamG-like jellyroll fold domain-containing protein</fullName>
    </recommendedName>
</protein>
<evidence type="ECO:0000256" key="2">
    <source>
        <dbReference type="SAM" id="Phobius"/>
    </source>
</evidence>
<name>F0SMR1_RUBBR</name>
<dbReference type="Pfam" id="PF13385">
    <property type="entry name" value="Laminin_G_3"/>
    <property type="match status" value="1"/>
</dbReference>
<accession>F0SMR1</accession>
<organism evidence="3 4">
    <name type="scientific">Rubinisphaera brasiliensis (strain ATCC 49424 / DSM 5305 / JCM 21570 / IAM 15109 / NBRC 103401 / IFAM 1448)</name>
    <name type="common">Planctomyces brasiliensis</name>
    <dbReference type="NCBI Taxonomy" id="756272"/>
    <lineage>
        <taxon>Bacteria</taxon>
        <taxon>Pseudomonadati</taxon>
        <taxon>Planctomycetota</taxon>
        <taxon>Planctomycetia</taxon>
        <taxon>Planctomycetales</taxon>
        <taxon>Planctomycetaceae</taxon>
        <taxon>Rubinisphaera</taxon>
    </lineage>
</organism>
<gene>
    <name evidence="3" type="ordered locus">Plabr_1268</name>
</gene>
<keyword evidence="4" id="KW-1185">Reference proteome</keyword>